<feature type="region of interest" description="Disordered" evidence="1">
    <location>
        <begin position="1"/>
        <end position="20"/>
    </location>
</feature>
<feature type="compositionally biased region" description="Polar residues" evidence="1">
    <location>
        <begin position="8"/>
        <end position="20"/>
    </location>
</feature>
<reference evidence="2 3" key="1">
    <citation type="journal article" date="2022" name="Nat. Plants">
        <title>Genomes of leafy and leafless Platanthera orchids illuminate the evolution of mycoheterotrophy.</title>
        <authorList>
            <person name="Li M.H."/>
            <person name="Liu K.W."/>
            <person name="Li Z."/>
            <person name="Lu H.C."/>
            <person name="Ye Q.L."/>
            <person name="Zhang D."/>
            <person name="Wang J.Y."/>
            <person name="Li Y.F."/>
            <person name="Zhong Z.M."/>
            <person name="Liu X."/>
            <person name="Yu X."/>
            <person name="Liu D.K."/>
            <person name="Tu X.D."/>
            <person name="Liu B."/>
            <person name="Hao Y."/>
            <person name="Liao X.Y."/>
            <person name="Jiang Y.T."/>
            <person name="Sun W.H."/>
            <person name="Chen J."/>
            <person name="Chen Y.Q."/>
            <person name="Ai Y."/>
            <person name="Zhai J.W."/>
            <person name="Wu S.S."/>
            <person name="Zhou Z."/>
            <person name="Hsiao Y.Y."/>
            <person name="Wu W.L."/>
            <person name="Chen Y.Y."/>
            <person name="Lin Y.F."/>
            <person name="Hsu J.L."/>
            <person name="Li C.Y."/>
            <person name="Wang Z.W."/>
            <person name="Zhao X."/>
            <person name="Zhong W.Y."/>
            <person name="Ma X.K."/>
            <person name="Ma L."/>
            <person name="Huang J."/>
            <person name="Chen G.Z."/>
            <person name="Huang M.Z."/>
            <person name="Huang L."/>
            <person name="Peng D.H."/>
            <person name="Luo Y.B."/>
            <person name="Zou S.Q."/>
            <person name="Chen S.P."/>
            <person name="Lan S."/>
            <person name="Tsai W.C."/>
            <person name="Van de Peer Y."/>
            <person name="Liu Z.J."/>
        </authorList>
    </citation>
    <scope>NUCLEOTIDE SEQUENCE [LARGE SCALE GENOMIC DNA]</scope>
    <source>
        <strain evidence="2">Lor287</strain>
    </source>
</reference>
<gene>
    <name evidence="2" type="ORF">KSP39_PZI006108</name>
</gene>
<comment type="caution">
    <text evidence="2">The sequence shown here is derived from an EMBL/GenBank/DDBJ whole genome shotgun (WGS) entry which is preliminary data.</text>
</comment>
<evidence type="ECO:0000256" key="1">
    <source>
        <dbReference type="SAM" id="MobiDB-lite"/>
    </source>
</evidence>
<evidence type="ECO:0000313" key="3">
    <source>
        <dbReference type="Proteomes" id="UP001418222"/>
    </source>
</evidence>
<protein>
    <submittedName>
        <fullName evidence="2">Uncharacterized protein</fullName>
    </submittedName>
</protein>
<name>A0AAP0BUR6_9ASPA</name>
<keyword evidence="3" id="KW-1185">Reference proteome</keyword>
<proteinExistence type="predicted"/>
<dbReference type="Proteomes" id="UP001418222">
    <property type="component" value="Unassembled WGS sequence"/>
</dbReference>
<dbReference type="AlphaFoldDB" id="A0AAP0BUR6"/>
<sequence>MGMKAMWPSSSLPKHTSEPTHQLSAFPTQFHATWSQGGETKAHGRNPHHGIYVYSPYQPKPTLPLASEGPKEWNSIPRSKLLVENRVREQARRRGEIPWPTTTTAAVGLRSRDLESIYYLLTRVELDGIDELYTHSCRVGGTWSILTTCSPVQSWKEVFGLLAHPGRVGGIRTATDISRSECFKYLRSIVQKYGGIDKDVTHRIQEARIYILNRYDSYVESGLYKCYRLVMDDNDHFHDQNKEVSLLPDDNSKNACRGLTVWDVVDIIKDITDDNKTIKKHYK</sequence>
<accession>A0AAP0BUR6</accession>
<evidence type="ECO:0000313" key="2">
    <source>
        <dbReference type="EMBL" id="KAK8949466.1"/>
    </source>
</evidence>
<organism evidence="2 3">
    <name type="scientific">Platanthera zijinensis</name>
    <dbReference type="NCBI Taxonomy" id="2320716"/>
    <lineage>
        <taxon>Eukaryota</taxon>
        <taxon>Viridiplantae</taxon>
        <taxon>Streptophyta</taxon>
        <taxon>Embryophyta</taxon>
        <taxon>Tracheophyta</taxon>
        <taxon>Spermatophyta</taxon>
        <taxon>Magnoliopsida</taxon>
        <taxon>Liliopsida</taxon>
        <taxon>Asparagales</taxon>
        <taxon>Orchidaceae</taxon>
        <taxon>Orchidoideae</taxon>
        <taxon>Orchideae</taxon>
        <taxon>Orchidinae</taxon>
        <taxon>Platanthera</taxon>
    </lineage>
</organism>
<dbReference type="EMBL" id="JBBWWQ010000004">
    <property type="protein sequence ID" value="KAK8949466.1"/>
    <property type="molecule type" value="Genomic_DNA"/>
</dbReference>